<dbReference type="GO" id="GO:0030170">
    <property type="term" value="F:pyridoxal phosphate binding"/>
    <property type="evidence" value="ECO:0007669"/>
    <property type="project" value="InterPro"/>
</dbReference>
<evidence type="ECO:0000313" key="7">
    <source>
        <dbReference type="Proteomes" id="UP000556329"/>
    </source>
</evidence>
<dbReference type="InterPro" id="IPR004839">
    <property type="entry name" value="Aminotransferase_I/II_large"/>
</dbReference>
<dbReference type="Pfam" id="PF00155">
    <property type="entry name" value="Aminotran_1_2"/>
    <property type="match status" value="1"/>
</dbReference>
<sequence length="432" mass="47247">MLDHRSQCSVMNFLNEVSSTIPSAVSLASGRPSERFFDKLDPQVLLNALVVYERYSAGGHGGGRLLSHLLQYGRTAGIIGELVAQQVRSDEGVPARADRVLITSGCQEALALCLPALCPEAADVLLVCNPTYIGATGAAKAARVAVTALCNSVPCVAEAVELAVLQLRQSGRKARALYLIPDFDNPTGRVLDKASRCDILQVCARNRIIVLEDNPYRLFRYEGDEIPPMAALDEVGSVIYLSTFSKTLSPALRVGAATLPDTIFGDARACRALWENLVQRKSFVSLNTSHITQAIVAGLLIEQAASLRGWIRPALDWYRANRDVMLRQLDSVFSPFPEQIRWNRPSGGFFLSLDLPFRFGADSVDECARRDNVIVMPMSFFALDNSQDCRIRLAFSAVTPKQIRTSVTGLGRYVARRLGRELPSFVDGLAEG</sequence>
<keyword evidence="7" id="KW-1185">Reference proteome</keyword>
<dbReference type="Gene3D" id="3.90.1150.10">
    <property type="entry name" value="Aspartate Aminotransferase, domain 1"/>
    <property type="match status" value="1"/>
</dbReference>
<dbReference type="GO" id="GO:0008483">
    <property type="term" value="F:transaminase activity"/>
    <property type="evidence" value="ECO:0007669"/>
    <property type="project" value="UniProtKB-KW"/>
</dbReference>
<organism evidence="6 7">
    <name type="scientific">Mesorhizobium sangaii</name>
    <dbReference type="NCBI Taxonomy" id="505389"/>
    <lineage>
        <taxon>Bacteria</taxon>
        <taxon>Pseudomonadati</taxon>
        <taxon>Pseudomonadota</taxon>
        <taxon>Alphaproteobacteria</taxon>
        <taxon>Hyphomicrobiales</taxon>
        <taxon>Phyllobacteriaceae</taxon>
        <taxon>Mesorhizobium</taxon>
    </lineage>
</organism>
<dbReference type="RefSeq" id="WP_184877752.1">
    <property type="nucleotide sequence ID" value="NZ_JACHEF010000009.1"/>
</dbReference>
<dbReference type="InterPro" id="IPR015421">
    <property type="entry name" value="PyrdxlP-dep_Trfase_major"/>
</dbReference>
<reference evidence="6 7" key="1">
    <citation type="submission" date="2020-08" db="EMBL/GenBank/DDBJ databases">
        <title>Genomic Encyclopedia of Type Strains, Phase IV (KMG-IV): sequencing the most valuable type-strain genomes for metagenomic binning, comparative biology and taxonomic classification.</title>
        <authorList>
            <person name="Goeker M."/>
        </authorList>
    </citation>
    <scope>NUCLEOTIDE SEQUENCE [LARGE SCALE GENOMIC DNA]</scope>
    <source>
        <strain evidence="6 7">DSM 100039</strain>
    </source>
</reference>
<dbReference type="AlphaFoldDB" id="A0A841PJ86"/>
<keyword evidence="3 6" id="KW-0808">Transferase</keyword>
<dbReference type="PANTHER" id="PTHR42790">
    <property type="entry name" value="AMINOTRANSFERASE"/>
    <property type="match status" value="1"/>
</dbReference>
<dbReference type="InterPro" id="IPR050859">
    <property type="entry name" value="Class-I_PLP-dep_aminotransf"/>
</dbReference>
<dbReference type="EC" id="2.6.1.103" evidence="6"/>
<evidence type="ECO:0000256" key="4">
    <source>
        <dbReference type="ARBA" id="ARBA00022898"/>
    </source>
</evidence>
<dbReference type="Gene3D" id="3.40.640.10">
    <property type="entry name" value="Type I PLP-dependent aspartate aminotransferase-like (Major domain)"/>
    <property type="match status" value="1"/>
</dbReference>
<evidence type="ECO:0000313" key="6">
    <source>
        <dbReference type="EMBL" id="MBB6413693.1"/>
    </source>
</evidence>
<dbReference type="CDD" id="cd00609">
    <property type="entry name" value="AAT_like"/>
    <property type="match status" value="1"/>
</dbReference>
<evidence type="ECO:0000256" key="3">
    <source>
        <dbReference type="ARBA" id="ARBA00022679"/>
    </source>
</evidence>
<dbReference type="EMBL" id="JACHEF010000009">
    <property type="protein sequence ID" value="MBB6413693.1"/>
    <property type="molecule type" value="Genomic_DNA"/>
</dbReference>
<comment type="cofactor">
    <cofactor evidence="1">
        <name>pyridoxal 5'-phosphate</name>
        <dbReference type="ChEBI" id="CHEBI:597326"/>
    </cofactor>
</comment>
<keyword evidence="4" id="KW-0663">Pyridoxal phosphate</keyword>
<evidence type="ECO:0000256" key="2">
    <source>
        <dbReference type="ARBA" id="ARBA00022576"/>
    </source>
</evidence>
<feature type="domain" description="Aminotransferase class I/classII large" evidence="5">
    <location>
        <begin position="82"/>
        <end position="406"/>
    </location>
</feature>
<accession>A0A841PJ86</accession>
<gene>
    <name evidence="6" type="ORF">HNQ71_006402</name>
</gene>
<dbReference type="InterPro" id="IPR015422">
    <property type="entry name" value="PyrdxlP-dep_Trfase_small"/>
</dbReference>
<evidence type="ECO:0000256" key="1">
    <source>
        <dbReference type="ARBA" id="ARBA00001933"/>
    </source>
</evidence>
<dbReference type="PANTHER" id="PTHR42790:SF19">
    <property type="entry name" value="KYNURENINE_ALPHA-AMINOADIPATE AMINOTRANSFERASE, MITOCHONDRIAL"/>
    <property type="match status" value="1"/>
</dbReference>
<dbReference type="GO" id="GO:1901605">
    <property type="term" value="P:alpha-amino acid metabolic process"/>
    <property type="evidence" value="ECO:0007669"/>
    <property type="project" value="TreeGrafter"/>
</dbReference>
<protein>
    <submittedName>
        <fullName evidence="6">(S)-3,5-dihydroxyphenylglycine transaminase</fullName>
        <ecNumber evidence="6">2.6.1.103</ecNumber>
    </submittedName>
</protein>
<dbReference type="SUPFAM" id="SSF53383">
    <property type="entry name" value="PLP-dependent transferases"/>
    <property type="match status" value="1"/>
</dbReference>
<comment type="caution">
    <text evidence="6">The sequence shown here is derived from an EMBL/GenBank/DDBJ whole genome shotgun (WGS) entry which is preliminary data.</text>
</comment>
<proteinExistence type="predicted"/>
<evidence type="ECO:0000259" key="5">
    <source>
        <dbReference type="Pfam" id="PF00155"/>
    </source>
</evidence>
<dbReference type="Proteomes" id="UP000556329">
    <property type="component" value="Unassembled WGS sequence"/>
</dbReference>
<keyword evidence="2 6" id="KW-0032">Aminotransferase</keyword>
<name>A0A841PJ86_9HYPH</name>
<dbReference type="InterPro" id="IPR015424">
    <property type="entry name" value="PyrdxlP-dep_Trfase"/>
</dbReference>